<evidence type="ECO:0000313" key="1">
    <source>
        <dbReference type="EMBL" id="PZX41933.1"/>
    </source>
</evidence>
<dbReference type="CDD" id="cd15482">
    <property type="entry name" value="Sialidase_non-viral"/>
    <property type="match status" value="1"/>
</dbReference>
<keyword evidence="2" id="KW-1185">Reference proteome</keyword>
<dbReference type="Gene3D" id="2.130.10.10">
    <property type="entry name" value="YVTN repeat-like/Quinoprotein amine dehydrogenase"/>
    <property type="match status" value="1"/>
</dbReference>
<reference evidence="1 2" key="1">
    <citation type="submission" date="2018-06" db="EMBL/GenBank/DDBJ databases">
        <title>Genomic Encyclopedia of Archaeal and Bacterial Type Strains, Phase II (KMG-II): from individual species to whole genera.</title>
        <authorList>
            <person name="Goeker M."/>
        </authorList>
    </citation>
    <scope>NUCLEOTIDE SEQUENCE [LARGE SCALE GENOMIC DNA]</scope>
    <source>
        <strain evidence="1 2">DSM 13087</strain>
    </source>
</reference>
<dbReference type="AlphaFoldDB" id="A0A2W7Q1Y8"/>
<dbReference type="OrthoDB" id="9764804at2"/>
<dbReference type="RefSeq" id="WP_071470977.1">
    <property type="nucleotide sequence ID" value="NZ_MEHT01000046.1"/>
</dbReference>
<dbReference type="SUPFAM" id="SSF110296">
    <property type="entry name" value="Oligoxyloglucan reducing end-specific cellobiohydrolase"/>
    <property type="match status" value="1"/>
</dbReference>
<dbReference type="STRING" id="121821.GCA_001870675_03188"/>
<protein>
    <recommendedName>
        <fullName evidence="3">Photosynthesis system II assembly factor YCF48-like protein</fullName>
    </recommendedName>
</protein>
<gene>
    <name evidence="1" type="ORF">LY56_02224</name>
</gene>
<accession>A0A2W7Q1Y8</accession>
<dbReference type="EMBL" id="QKZQ01000010">
    <property type="protein sequence ID" value="PZX41933.1"/>
    <property type="molecule type" value="Genomic_DNA"/>
</dbReference>
<dbReference type="InterPro" id="IPR015943">
    <property type="entry name" value="WD40/YVTN_repeat-like_dom_sf"/>
</dbReference>
<sequence>MFIATHHGLHALDLDTGLTVQISDHSDDLMGFVADPVAPGGFLASGHPARGGNLGVIASSDGGASWAKLSDGVNGPVDFHQMDISKADPSVVWGNYGGLQRSRDAGRTWEQVADAPLGLINIAASARSAERLYAATETGLWVSDADARDWQPAHPADAPVTFVEVMADGMIHAFILGEGLVRRHEDGGGWEQLHPDFEQRFLLYYAADPANPDRAFAATQLGEILTSDDGGRSWRQFGTD</sequence>
<name>A0A2W7Q1Y8_9RHOB</name>
<evidence type="ECO:0008006" key="3">
    <source>
        <dbReference type="Google" id="ProtNLM"/>
    </source>
</evidence>
<evidence type="ECO:0000313" key="2">
    <source>
        <dbReference type="Proteomes" id="UP000249364"/>
    </source>
</evidence>
<organism evidence="1 2">
    <name type="scientific">Roseinatronobacter thiooxidans</name>
    <dbReference type="NCBI Taxonomy" id="121821"/>
    <lineage>
        <taxon>Bacteria</taxon>
        <taxon>Pseudomonadati</taxon>
        <taxon>Pseudomonadota</taxon>
        <taxon>Alphaproteobacteria</taxon>
        <taxon>Rhodobacterales</taxon>
        <taxon>Paracoccaceae</taxon>
        <taxon>Roseinatronobacter</taxon>
    </lineage>
</organism>
<comment type="caution">
    <text evidence="1">The sequence shown here is derived from an EMBL/GenBank/DDBJ whole genome shotgun (WGS) entry which is preliminary data.</text>
</comment>
<dbReference type="Proteomes" id="UP000249364">
    <property type="component" value="Unassembled WGS sequence"/>
</dbReference>
<proteinExistence type="predicted"/>